<feature type="domain" description="GST N-terminal" evidence="1">
    <location>
        <begin position="9"/>
        <end position="87"/>
    </location>
</feature>
<dbReference type="InterPro" id="IPR004045">
    <property type="entry name" value="Glutathione_S-Trfase_N"/>
</dbReference>
<evidence type="ECO:0000313" key="2">
    <source>
        <dbReference type="EMBL" id="MCX2977088.1"/>
    </source>
</evidence>
<dbReference type="InterPro" id="IPR036282">
    <property type="entry name" value="Glutathione-S-Trfase_C_sf"/>
</dbReference>
<evidence type="ECO:0000313" key="3">
    <source>
        <dbReference type="Proteomes" id="UP001143304"/>
    </source>
</evidence>
<proteinExistence type="predicted"/>
<dbReference type="InterPro" id="IPR050931">
    <property type="entry name" value="Mito_Protein_Transport_Metaxin"/>
</dbReference>
<accession>A0ABT3T4B1</accession>
<dbReference type="RefSeq" id="WP_279248817.1">
    <property type="nucleotide sequence ID" value="NZ_SHNO01000001.1"/>
</dbReference>
<name>A0ABT3T4B1_9GAMM</name>
<keyword evidence="3" id="KW-1185">Reference proteome</keyword>
<gene>
    <name evidence="2" type="ORF">EYC82_06940</name>
</gene>
<dbReference type="PANTHER" id="PTHR12289">
    <property type="entry name" value="METAXIN RELATED"/>
    <property type="match status" value="1"/>
</dbReference>
<dbReference type="SUPFAM" id="SSF52833">
    <property type="entry name" value="Thioredoxin-like"/>
    <property type="match status" value="1"/>
</dbReference>
<evidence type="ECO:0000259" key="1">
    <source>
        <dbReference type="Pfam" id="PF13417"/>
    </source>
</evidence>
<dbReference type="Proteomes" id="UP001143304">
    <property type="component" value="Unassembled WGS sequence"/>
</dbReference>
<dbReference type="Gene3D" id="3.40.30.10">
    <property type="entry name" value="Glutaredoxin"/>
    <property type="match status" value="1"/>
</dbReference>
<dbReference type="Gene3D" id="1.20.1050.10">
    <property type="match status" value="1"/>
</dbReference>
<protein>
    <submittedName>
        <fullName evidence="2">Glutathione S-transferase family protein</fullName>
    </submittedName>
</protein>
<dbReference type="PANTHER" id="PTHR12289:SF67">
    <property type="match status" value="1"/>
</dbReference>
<dbReference type="InterPro" id="IPR036249">
    <property type="entry name" value="Thioredoxin-like_sf"/>
</dbReference>
<dbReference type="EMBL" id="SHNO01000001">
    <property type="protein sequence ID" value="MCX2977088.1"/>
    <property type="molecule type" value="Genomic_DNA"/>
</dbReference>
<dbReference type="Pfam" id="PF13417">
    <property type="entry name" value="GST_N_3"/>
    <property type="match status" value="1"/>
</dbReference>
<dbReference type="SUPFAM" id="SSF47616">
    <property type="entry name" value="GST C-terminal domain-like"/>
    <property type="match status" value="1"/>
</dbReference>
<comment type="caution">
    <text evidence="2">The sequence shown here is derived from an EMBL/GenBank/DDBJ whole genome shotgun (WGS) entry which is preliminary data.</text>
</comment>
<organism evidence="2 3">
    <name type="scientific">Candidatus Marimicrobium litorale</name>
    <dbReference type="NCBI Taxonomy" id="2518991"/>
    <lineage>
        <taxon>Bacteria</taxon>
        <taxon>Pseudomonadati</taxon>
        <taxon>Pseudomonadota</taxon>
        <taxon>Gammaproteobacteria</taxon>
        <taxon>Cellvibrionales</taxon>
        <taxon>Halieaceae</taxon>
        <taxon>Marimicrobium</taxon>
    </lineage>
</organism>
<sequence length="347" mass="39005">MTARESIQLAGATGSPYTRKMLALLRYRRVPYQIIWGDPGQVCDAKGVIKPKPTFHPTFFFREQNGTAAVCDSTPIIRRLEEDYPGRSVLPGDPALAFIDYLIEDFADEWCTKYMFHYRWYGSDDADNAGTLLPLGVDVSLPRETHEQFKTIFTDRQVGRLYVVGSNDVTAPVIDASYRRFLAAMEAHLAQQPFLLGRRPAAGDFGLHGQLTQLVHFDPTPRAIAHEISPRTVAWVALMEDQSGMEPEEADWLSLDEQPDTLRGLMSEIGRVYAPAQLANARAVQVGEKTWESEIDGVPWTQQTFPYQAKCLKWTVERYRALDDDARARVDALLEGTGVESMLSTTD</sequence>
<reference evidence="2" key="1">
    <citation type="submission" date="2019-02" db="EMBL/GenBank/DDBJ databases">
        <authorList>
            <person name="Li S.-H."/>
        </authorList>
    </citation>
    <scope>NUCLEOTIDE SEQUENCE</scope>
    <source>
        <strain evidence="2">IMCC11814</strain>
    </source>
</reference>